<reference evidence="4 5" key="1">
    <citation type="submission" date="2019-01" db="EMBL/GenBank/DDBJ databases">
        <title>Sequencing of cultivated peanut Arachis hypogaea provides insights into genome evolution and oil improvement.</title>
        <authorList>
            <person name="Chen X."/>
        </authorList>
    </citation>
    <scope>NUCLEOTIDE SEQUENCE [LARGE SCALE GENOMIC DNA]</scope>
    <source>
        <strain evidence="5">cv. Fuhuasheng</strain>
        <tissue evidence="4">Leaves</tissue>
    </source>
</reference>
<gene>
    <name evidence="4" type="ORF">Ahy_A02g008668</name>
</gene>
<dbReference type="OrthoDB" id="1436353at2759"/>
<dbReference type="Gene3D" id="3.40.50.300">
    <property type="entry name" value="P-loop containing nucleotide triphosphate hydrolases"/>
    <property type="match status" value="1"/>
</dbReference>
<dbReference type="AlphaFoldDB" id="A0A445EFM3"/>
<dbReference type="InterPro" id="IPR027417">
    <property type="entry name" value="P-loop_NTPase"/>
</dbReference>
<dbReference type="PRINTS" id="PR00364">
    <property type="entry name" value="DISEASERSIST"/>
</dbReference>
<sequence length="171" mass="19047">MGFALPTVDYEELQSRVETMNEITKALEDSSATMIGIHGLAGMGKTTLVIEAANRVQNRESKVFDVVIMANVGKILDIRKTQGQIADMLGIILQEESEYARAIRIKEKLKKEKNALIILDDVYAKIDLDMLGIPSQSPDDKQKNLLLKEGKSFSNVDQTKARQTKPMDPLL</sequence>
<dbReference type="GO" id="GO:0043531">
    <property type="term" value="F:ADP binding"/>
    <property type="evidence" value="ECO:0007669"/>
    <property type="project" value="InterPro"/>
</dbReference>
<evidence type="ECO:0000256" key="2">
    <source>
        <dbReference type="SAM" id="MobiDB-lite"/>
    </source>
</evidence>
<evidence type="ECO:0000313" key="4">
    <source>
        <dbReference type="EMBL" id="RYR74065.1"/>
    </source>
</evidence>
<dbReference type="EMBL" id="SDMP01000002">
    <property type="protein sequence ID" value="RYR74065.1"/>
    <property type="molecule type" value="Genomic_DNA"/>
</dbReference>
<evidence type="ECO:0000313" key="5">
    <source>
        <dbReference type="Proteomes" id="UP000289738"/>
    </source>
</evidence>
<accession>A0A445EFM3</accession>
<feature type="region of interest" description="Disordered" evidence="2">
    <location>
        <begin position="149"/>
        <end position="171"/>
    </location>
</feature>
<dbReference type="PANTHER" id="PTHR33463:SF198">
    <property type="entry name" value="RPP4C3"/>
    <property type="match status" value="1"/>
</dbReference>
<organism evidence="4 5">
    <name type="scientific">Arachis hypogaea</name>
    <name type="common">Peanut</name>
    <dbReference type="NCBI Taxonomy" id="3818"/>
    <lineage>
        <taxon>Eukaryota</taxon>
        <taxon>Viridiplantae</taxon>
        <taxon>Streptophyta</taxon>
        <taxon>Embryophyta</taxon>
        <taxon>Tracheophyta</taxon>
        <taxon>Spermatophyta</taxon>
        <taxon>Magnoliopsida</taxon>
        <taxon>eudicotyledons</taxon>
        <taxon>Gunneridae</taxon>
        <taxon>Pentapetalae</taxon>
        <taxon>rosids</taxon>
        <taxon>fabids</taxon>
        <taxon>Fabales</taxon>
        <taxon>Fabaceae</taxon>
        <taxon>Papilionoideae</taxon>
        <taxon>50 kb inversion clade</taxon>
        <taxon>dalbergioids sensu lato</taxon>
        <taxon>Dalbergieae</taxon>
        <taxon>Pterocarpus clade</taxon>
        <taxon>Arachis</taxon>
    </lineage>
</organism>
<dbReference type="STRING" id="3818.A0A445EFM3"/>
<dbReference type="InterPro" id="IPR002182">
    <property type="entry name" value="NB-ARC"/>
</dbReference>
<dbReference type="InterPro" id="IPR050905">
    <property type="entry name" value="Plant_NBS-LRR"/>
</dbReference>
<proteinExistence type="predicted"/>
<dbReference type="Proteomes" id="UP000289738">
    <property type="component" value="Chromosome A02"/>
</dbReference>
<protein>
    <recommendedName>
        <fullName evidence="3">NB-ARC domain-containing protein</fullName>
    </recommendedName>
</protein>
<keyword evidence="1" id="KW-0611">Plant defense</keyword>
<name>A0A445EFM3_ARAHY</name>
<comment type="caution">
    <text evidence="4">The sequence shown here is derived from an EMBL/GenBank/DDBJ whole genome shotgun (WGS) entry which is preliminary data.</text>
</comment>
<dbReference type="SUPFAM" id="SSF52540">
    <property type="entry name" value="P-loop containing nucleoside triphosphate hydrolases"/>
    <property type="match status" value="1"/>
</dbReference>
<feature type="domain" description="NB-ARC" evidence="3">
    <location>
        <begin position="18"/>
        <end position="146"/>
    </location>
</feature>
<evidence type="ECO:0000259" key="3">
    <source>
        <dbReference type="Pfam" id="PF00931"/>
    </source>
</evidence>
<keyword evidence="5" id="KW-1185">Reference proteome</keyword>
<dbReference type="PANTHER" id="PTHR33463">
    <property type="entry name" value="NB-ARC DOMAIN-CONTAINING PROTEIN-RELATED"/>
    <property type="match status" value="1"/>
</dbReference>
<dbReference type="Pfam" id="PF00931">
    <property type="entry name" value="NB-ARC"/>
    <property type="match status" value="1"/>
</dbReference>
<evidence type="ECO:0000256" key="1">
    <source>
        <dbReference type="ARBA" id="ARBA00022821"/>
    </source>
</evidence>